<evidence type="ECO:0008006" key="3">
    <source>
        <dbReference type="Google" id="ProtNLM"/>
    </source>
</evidence>
<dbReference type="Gene3D" id="1.20.1280.50">
    <property type="match status" value="1"/>
</dbReference>
<protein>
    <recommendedName>
        <fullName evidence="3">F-box domain-containing protein</fullName>
    </recommendedName>
</protein>
<keyword evidence="2" id="KW-1185">Reference proteome</keyword>
<organism evidence="1 2">
    <name type="scientific">Leucocoprinus leucothites</name>
    <dbReference type="NCBI Taxonomy" id="201217"/>
    <lineage>
        <taxon>Eukaryota</taxon>
        <taxon>Fungi</taxon>
        <taxon>Dikarya</taxon>
        <taxon>Basidiomycota</taxon>
        <taxon>Agaricomycotina</taxon>
        <taxon>Agaricomycetes</taxon>
        <taxon>Agaricomycetidae</taxon>
        <taxon>Agaricales</taxon>
        <taxon>Agaricineae</taxon>
        <taxon>Agaricaceae</taxon>
        <taxon>Leucocoprinus</taxon>
    </lineage>
</organism>
<evidence type="ECO:0000313" key="1">
    <source>
        <dbReference type="EMBL" id="KAF5350060.1"/>
    </source>
</evidence>
<dbReference type="EMBL" id="JAACJO010000015">
    <property type="protein sequence ID" value="KAF5350060.1"/>
    <property type="molecule type" value="Genomic_DNA"/>
</dbReference>
<comment type="caution">
    <text evidence="1">The sequence shown here is derived from an EMBL/GenBank/DDBJ whole genome shotgun (WGS) entry which is preliminary data.</text>
</comment>
<dbReference type="OrthoDB" id="2881824at2759"/>
<reference evidence="1 2" key="1">
    <citation type="journal article" date="2020" name="ISME J.">
        <title>Uncovering the hidden diversity of litter-decomposition mechanisms in mushroom-forming fungi.</title>
        <authorList>
            <person name="Floudas D."/>
            <person name="Bentzer J."/>
            <person name="Ahren D."/>
            <person name="Johansson T."/>
            <person name="Persson P."/>
            <person name="Tunlid A."/>
        </authorList>
    </citation>
    <scope>NUCLEOTIDE SEQUENCE [LARGE SCALE GENOMIC DNA]</scope>
    <source>
        <strain evidence="1 2">CBS 146.42</strain>
    </source>
</reference>
<proteinExistence type="predicted"/>
<sequence length="469" mass="53313">MSKMTASCDEAIVSTFIHTLPYEILLITFRLVAWVPQDDPHSLVSSYSSPGLFHTKTTIQLGAVCSRWRYIIWQAPHLWTDCLLTLPNCPLNVTKLALKNTQGNPITALIDFNSRISSAKLRTILVEHRSHIQCLRISLSPWDARQEWVATAQFLDSPHSFPSLRELSINGDIGKGSIAWDHLRLFIQCDQPHQLAYVRPRNHFTPWHVANEWLTVLHICNVIPIDQCCRLLLHSPNLIQFRCVTPRPSSKLFEPASLLSPSSPPIFRDKLEVLEWGIYPRSGSDEWYLWLLSAFRFPSLRHLSWVANRPMASLSQTRPFFLGSSPGIQSISWTEGGIPWFLENLPELNTTVQTLRLKCTVAFPALFTHLSTPRLDGSPRFPNLKSLKLSFFTSNKQLLSESVLQFLSSRHQIPSSPFNKLVLESGIYGPIKFDEEQEVKLKFFRKAGIVLDLVEAEWGLPIVSGFVIG</sequence>
<gene>
    <name evidence="1" type="ORF">D9756_009292</name>
</gene>
<name>A0A8H5CY35_9AGAR</name>
<accession>A0A8H5CY35</accession>
<dbReference type="Proteomes" id="UP000559027">
    <property type="component" value="Unassembled WGS sequence"/>
</dbReference>
<dbReference type="AlphaFoldDB" id="A0A8H5CY35"/>
<evidence type="ECO:0000313" key="2">
    <source>
        <dbReference type="Proteomes" id="UP000559027"/>
    </source>
</evidence>